<dbReference type="EMBL" id="MU826598">
    <property type="protein sequence ID" value="KAJ7375646.1"/>
    <property type="molecule type" value="Genomic_DNA"/>
</dbReference>
<accession>A0A9W9Z5J5</accession>
<gene>
    <name evidence="1" type="ORF">OS493_039855</name>
</gene>
<dbReference type="Proteomes" id="UP001163046">
    <property type="component" value="Unassembled WGS sequence"/>
</dbReference>
<evidence type="ECO:0000313" key="2">
    <source>
        <dbReference type="Proteomes" id="UP001163046"/>
    </source>
</evidence>
<proteinExistence type="predicted"/>
<sequence length="128" mass="14864">MLRRTWFSLHEKRALVLKRNEVGTVLDAQQGRSYRHHASNVKRSQHLPALFSGTKLHHPLPQGCGARRQHDQRSGEIFDEMTGHMTNTYVNYFTKLKEWEREKMGRCFSSMGVKPHDHDTVIANSPLL</sequence>
<comment type="caution">
    <text evidence="1">The sequence shown here is derived from an EMBL/GenBank/DDBJ whole genome shotgun (WGS) entry which is preliminary data.</text>
</comment>
<dbReference type="OrthoDB" id="6513042at2759"/>
<dbReference type="AlphaFoldDB" id="A0A9W9Z5J5"/>
<evidence type="ECO:0000313" key="1">
    <source>
        <dbReference type="EMBL" id="KAJ7375646.1"/>
    </source>
</evidence>
<keyword evidence="2" id="KW-1185">Reference proteome</keyword>
<organism evidence="1 2">
    <name type="scientific">Desmophyllum pertusum</name>
    <dbReference type="NCBI Taxonomy" id="174260"/>
    <lineage>
        <taxon>Eukaryota</taxon>
        <taxon>Metazoa</taxon>
        <taxon>Cnidaria</taxon>
        <taxon>Anthozoa</taxon>
        <taxon>Hexacorallia</taxon>
        <taxon>Scleractinia</taxon>
        <taxon>Caryophylliina</taxon>
        <taxon>Caryophylliidae</taxon>
        <taxon>Desmophyllum</taxon>
    </lineage>
</organism>
<protein>
    <submittedName>
        <fullName evidence="1">Uncharacterized protein</fullName>
    </submittedName>
</protein>
<name>A0A9W9Z5J5_9CNID</name>
<reference evidence="1" key="1">
    <citation type="submission" date="2023-01" db="EMBL/GenBank/DDBJ databases">
        <title>Genome assembly of the deep-sea coral Lophelia pertusa.</title>
        <authorList>
            <person name="Herrera S."/>
            <person name="Cordes E."/>
        </authorList>
    </citation>
    <scope>NUCLEOTIDE SEQUENCE</scope>
    <source>
        <strain evidence="1">USNM1676648</strain>
        <tissue evidence="1">Polyp</tissue>
    </source>
</reference>